<dbReference type="RefSeq" id="WP_184572792.1">
    <property type="nucleotide sequence ID" value="NZ_JACHJL010000007.1"/>
</dbReference>
<feature type="region of interest" description="Disordered" evidence="2">
    <location>
        <begin position="87"/>
        <end position="124"/>
    </location>
</feature>
<evidence type="ECO:0000256" key="1">
    <source>
        <dbReference type="ARBA" id="ARBA00023002"/>
    </source>
</evidence>
<reference evidence="3 4" key="1">
    <citation type="submission" date="2020-08" db="EMBL/GenBank/DDBJ databases">
        <title>Genomic Encyclopedia of Type Strains, Phase III (KMG-III): the genomes of soil and plant-associated and newly described type strains.</title>
        <authorList>
            <person name="Whitman W."/>
        </authorList>
    </citation>
    <scope>NUCLEOTIDE SEQUENCE [LARGE SCALE GENOMIC DNA]</scope>
    <source>
        <strain evidence="3 4">CECT 8305</strain>
    </source>
</reference>
<accession>A0A7W9UZW1</accession>
<dbReference type="AlphaFoldDB" id="A0A7W9UZW1"/>
<evidence type="ECO:0000256" key="2">
    <source>
        <dbReference type="SAM" id="MobiDB-lite"/>
    </source>
</evidence>
<evidence type="ECO:0000313" key="4">
    <source>
        <dbReference type="Proteomes" id="UP000588098"/>
    </source>
</evidence>
<dbReference type="InterPro" id="IPR036010">
    <property type="entry name" value="2Fe-2S_ferredoxin-like_sf"/>
</dbReference>
<dbReference type="Gene3D" id="3.10.20.440">
    <property type="entry name" value="2Fe-2S iron-sulphur cluster binding domain, sarcosine oxidase, alpha subunit, N-terminal domain"/>
    <property type="match status" value="1"/>
</dbReference>
<dbReference type="GO" id="GO:0016491">
    <property type="term" value="F:oxidoreductase activity"/>
    <property type="evidence" value="ECO:0007669"/>
    <property type="project" value="UniProtKB-KW"/>
</dbReference>
<protein>
    <submittedName>
        <fullName evidence="3">Aerobic-type carbon monoxide dehydrogenase small subunit (CoxS/CutS family)</fullName>
    </submittedName>
</protein>
<keyword evidence="1" id="KW-0560">Oxidoreductase</keyword>
<dbReference type="EMBL" id="JACHJL010000007">
    <property type="protein sequence ID" value="MBB5936164.1"/>
    <property type="molecule type" value="Genomic_DNA"/>
</dbReference>
<dbReference type="SUPFAM" id="SSF54292">
    <property type="entry name" value="2Fe-2S ferredoxin-like"/>
    <property type="match status" value="1"/>
</dbReference>
<comment type="caution">
    <text evidence="3">The sequence shown here is derived from an EMBL/GenBank/DDBJ whole genome shotgun (WGS) entry which is preliminary data.</text>
</comment>
<dbReference type="Proteomes" id="UP000588098">
    <property type="component" value="Unassembled WGS sequence"/>
</dbReference>
<sequence length="124" mass="12988">MTARLIPAACDATGRREQPLRITVNGEPLDGIAGQSIAGVLLAAGRPSWRTGPSGAQRGLFCGIGACFDCLVTINGDRDVRACLRRAHDGDTVHTQRRDGAHHSGDQDASTVPRDSDSPDGSVL</sequence>
<feature type="compositionally biased region" description="Basic and acidic residues" evidence="2">
    <location>
        <begin position="87"/>
        <end position="106"/>
    </location>
</feature>
<dbReference type="InterPro" id="IPR042204">
    <property type="entry name" value="2Fe-2S-bd_N"/>
</dbReference>
<keyword evidence="4" id="KW-1185">Reference proteome</keyword>
<dbReference type="GO" id="GO:0051536">
    <property type="term" value="F:iron-sulfur cluster binding"/>
    <property type="evidence" value="ECO:0007669"/>
    <property type="project" value="InterPro"/>
</dbReference>
<proteinExistence type="predicted"/>
<evidence type="ECO:0000313" key="3">
    <source>
        <dbReference type="EMBL" id="MBB5936164.1"/>
    </source>
</evidence>
<organism evidence="3 4">
    <name type="scientific">Streptomyces zagrosensis</name>
    <dbReference type="NCBI Taxonomy" id="1042984"/>
    <lineage>
        <taxon>Bacteria</taxon>
        <taxon>Bacillati</taxon>
        <taxon>Actinomycetota</taxon>
        <taxon>Actinomycetes</taxon>
        <taxon>Kitasatosporales</taxon>
        <taxon>Streptomycetaceae</taxon>
        <taxon>Streptomyces</taxon>
    </lineage>
</organism>
<dbReference type="Pfam" id="PF13510">
    <property type="entry name" value="Fer2_4"/>
    <property type="match status" value="1"/>
</dbReference>
<name>A0A7W9UZW1_9ACTN</name>
<gene>
    <name evidence="3" type="ORF">FHS42_003239</name>
</gene>